<gene>
    <name evidence="2" type="ORF">M0220_10225</name>
</gene>
<evidence type="ECO:0000256" key="1">
    <source>
        <dbReference type="SAM" id="Phobius"/>
    </source>
</evidence>
<keyword evidence="1" id="KW-0472">Membrane</keyword>
<sequence length="337" mass="36959">MDETPKVHHASALQSGFTLVELLVAMVIGLLVMAGATQLFISSQQSYRFQTALANMQDAGRFALDTVAQELRQADFSGGCAPSQMTNHLRNIDDTGNAHNAIQAWSDTSTSNFASQLLNPIESQHSIVFRGGLITRTGFADNSLTVSSNSPFTLNRNVDSLYRNQLVLLQGLQTCDVFYNASNSDSVLQKATGAGWLGNNDADSIFYSVGQNVSLSALNSALYYIGQDPDNDVPPSLMRLNLSQRTPRNEIVASNVVAMRTAFLMDDEYLPPEQLSDAQWEDVRALRISLIIQSDQANLRRTPTSIATGNFRDDNAFTADDGRLYQAFTTTISLRNR</sequence>
<accession>A0AA46TN51</accession>
<feature type="transmembrane region" description="Helical" evidence="1">
    <location>
        <begin position="20"/>
        <end position="41"/>
    </location>
</feature>
<dbReference type="InterPro" id="IPR045584">
    <property type="entry name" value="Pilin-like"/>
</dbReference>
<dbReference type="Pfam" id="PF07963">
    <property type="entry name" value="N_methyl"/>
    <property type="match status" value="1"/>
</dbReference>
<proteinExistence type="predicted"/>
<dbReference type="InterPro" id="IPR032092">
    <property type="entry name" value="PilW"/>
</dbReference>
<dbReference type="InterPro" id="IPR012902">
    <property type="entry name" value="N_methyl_site"/>
</dbReference>
<dbReference type="NCBIfam" id="TIGR02532">
    <property type="entry name" value="IV_pilin_GFxxxE"/>
    <property type="match status" value="1"/>
</dbReference>
<dbReference type="Pfam" id="PF16074">
    <property type="entry name" value="PilW"/>
    <property type="match status" value="1"/>
</dbReference>
<reference evidence="2" key="1">
    <citation type="submission" date="2022-05" db="EMBL/GenBank/DDBJ databases">
        <title>Complete sequence of a novel PHA-producing Halomonas strain.</title>
        <authorList>
            <person name="Zheng Z."/>
        </authorList>
    </citation>
    <scope>NUCLEOTIDE SEQUENCE</scope>
    <source>
        <strain evidence="2">ZZQ-149</strain>
    </source>
</reference>
<name>A0AA46TN51_9GAMM</name>
<dbReference type="KEGG" id="hqn:M0220_10225"/>
<keyword evidence="1" id="KW-1133">Transmembrane helix</keyword>
<dbReference type="AlphaFoldDB" id="A0AA46TN51"/>
<keyword evidence="3" id="KW-1185">Reference proteome</keyword>
<organism evidence="2 3">
    <name type="scientific">Halomonas qinghailakensis</name>
    <dbReference type="NCBI Taxonomy" id="2937790"/>
    <lineage>
        <taxon>Bacteria</taxon>
        <taxon>Pseudomonadati</taxon>
        <taxon>Pseudomonadota</taxon>
        <taxon>Gammaproteobacteria</taxon>
        <taxon>Oceanospirillales</taxon>
        <taxon>Halomonadaceae</taxon>
        <taxon>Halomonas</taxon>
    </lineage>
</organism>
<evidence type="ECO:0000313" key="2">
    <source>
        <dbReference type="EMBL" id="UYO73272.1"/>
    </source>
</evidence>
<dbReference type="Proteomes" id="UP001164935">
    <property type="component" value="Chromosome"/>
</dbReference>
<evidence type="ECO:0000313" key="3">
    <source>
        <dbReference type="Proteomes" id="UP001164935"/>
    </source>
</evidence>
<keyword evidence="1" id="KW-0812">Transmembrane</keyword>
<dbReference type="GO" id="GO:0043683">
    <property type="term" value="P:type IV pilus assembly"/>
    <property type="evidence" value="ECO:0007669"/>
    <property type="project" value="InterPro"/>
</dbReference>
<dbReference type="RefSeq" id="WP_030070672.1">
    <property type="nucleotide sequence ID" value="NZ_CP096973.1"/>
</dbReference>
<protein>
    <submittedName>
        <fullName evidence="2">PilW family protein</fullName>
    </submittedName>
</protein>
<dbReference type="EMBL" id="CP096973">
    <property type="protein sequence ID" value="UYO73272.1"/>
    <property type="molecule type" value="Genomic_DNA"/>
</dbReference>
<dbReference type="SUPFAM" id="SSF54523">
    <property type="entry name" value="Pili subunits"/>
    <property type="match status" value="1"/>
</dbReference>
<dbReference type="PROSITE" id="PS00409">
    <property type="entry name" value="PROKAR_NTER_METHYL"/>
    <property type="match status" value="1"/>
</dbReference>